<dbReference type="EMBL" id="UOFT01000052">
    <property type="protein sequence ID" value="VAW96224.1"/>
    <property type="molecule type" value="Genomic_DNA"/>
</dbReference>
<dbReference type="GO" id="GO:0006935">
    <property type="term" value="P:chemotaxis"/>
    <property type="evidence" value="ECO:0007669"/>
    <property type="project" value="InterPro"/>
</dbReference>
<dbReference type="Gene3D" id="2.30.30.40">
    <property type="entry name" value="SH3 Domains"/>
    <property type="match status" value="1"/>
</dbReference>
<evidence type="ECO:0000313" key="2">
    <source>
        <dbReference type="EMBL" id="VAW96224.1"/>
    </source>
</evidence>
<dbReference type="Pfam" id="PF01584">
    <property type="entry name" value="CheW"/>
    <property type="match status" value="1"/>
</dbReference>
<organism evidence="2">
    <name type="scientific">hydrothermal vent metagenome</name>
    <dbReference type="NCBI Taxonomy" id="652676"/>
    <lineage>
        <taxon>unclassified sequences</taxon>
        <taxon>metagenomes</taxon>
        <taxon>ecological metagenomes</taxon>
    </lineage>
</organism>
<evidence type="ECO:0000259" key="1">
    <source>
        <dbReference type="PROSITE" id="PS50851"/>
    </source>
</evidence>
<feature type="domain" description="CheW-like" evidence="1">
    <location>
        <begin position="24"/>
        <end position="170"/>
    </location>
</feature>
<dbReference type="PROSITE" id="PS50851">
    <property type="entry name" value="CHEW"/>
    <property type="match status" value="1"/>
</dbReference>
<gene>
    <name evidence="2" type="ORF">MNBD_GAMMA23-1706</name>
</gene>
<dbReference type="InterPro" id="IPR036061">
    <property type="entry name" value="CheW-like_dom_sf"/>
</dbReference>
<protein>
    <recommendedName>
        <fullName evidence="1">CheW-like domain-containing protein</fullName>
    </recommendedName>
</protein>
<reference evidence="2" key="1">
    <citation type="submission" date="2018-06" db="EMBL/GenBank/DDBJ databases">
        <authorList>
            <person name="Zhirakovskaya E."/>
        </authorList>
    </citation>
    <scope>NUCLEOTIDE SEQUENCE</scope>
</reference>
<sequence>MGDVTYIDSQRKEIVNTADSLSDVIHCLLITLTDETILLPNAAVAEVISFINPEPLAGSPNWFLGQITWRERLVPLISFEDASITASGEAQSTHQGNRIAILNTLNGNAAVPYVGIVVQGIPRLSVIRSDGITTLESKPQNRQSVSEIVDVEGQSLIIPDIDDLEKRLQNLHA</sequence>
<dbReference type="Gene3D" id="2.40.50.180">
    <property type="entry name" value="CheA-289, Domain 4"/>
    <property type="match status" value="1"/>
</dbReference>
<proteinExistence type="predicted"/>
<dbReference type="AlphaFoldDB" id="A0A3B1AQG7"/>
<dbReference type="InterPro" id="IPR002545">
    <property type="entry name" value="CheW-lke_dom"/>
</dbReference>
<dbReference type="SMART" id="SM00260">
    <property type="entry name" value="CheW"/>
    <property type="match status" value="1"/>
</dbReference>
<name>A0A3B1AQG7_9ZZZZ</name>
<dbReference type="SUPFAM" id="SSF50341">
    <property type="entry name" value="CheW-like"/>
    <property type="match status" value="1"/>
</dbReference>
<accession>A0A3B1AQG7</accession>
<dbReference type="GO" id="GO:0007165">
    <property type="term" value="P:signal transduction"/>
    <property type="evidence" value="ECO:0007669"/>
    <property type="project" value="InterPro"/>
</dbReference>